<dbReference type="InterPro" id="IPR023286">
    <property type="entry name" value="ABATE_dom_sf"/>
</dbReference>
<dbReference type="InterPro" id="IPR010852">
    <property type="entry name" value="ABATE"/>
</dbReference>
<comment type="caution">
    <text evidence="2">The sequence shown here is derived from an EMBL/GenBank/DDBJ whole genome shotgun (WGS) entry which is preliminary data.</text>
</comment>
<evidence type="ECO:0000313" key="2">
    <source>
        <dbReference type="EMBL" id="CCH18285.1"/>
    </source>
</evidence>
<dbReference type="RefSeq" id="WP_007459536.1">
    <property type="nucleotide sequence ID" value="NZ_HF570108.1"/>
</dbReference>
<dbReference type="eggNOG" id="COG5516">
    <property type="taxonomic scope" value="Bacteria"/>
</dbReference>
<reference evidence="3" key="1">
    <citation type="journal article" date="2012" name="J. Bacteriol.">
        <title>Genome Sequence of Micromonospora lupini Lupac 08, Isolated from Root Nodules of Lupinus angustifolius.</title>
        <authorList>
            <person name="Alonso-Vega P."/>
            <person name="Normand P."/>
            <person name="Bacigalupe R."/>
            <person name="Pujic P."/>
            <person name="Lajus A."/>
            <person name="Vallenet D."/>
            <person name="Carro L."/>
            <person name="Coll P."/>
            <person name="Trujillo M.E."/>
        </authorList>
    </citation>
    <scope>NUCLEOTIDE SEQUENCE [LARGE SCALE GENOMIC DNA]</scope>
    <source>
        <strain evidence="3">Lupac 08</strain>
    </source>
</reference>
<dbReference type="Pfam" id="PF11706">
    <property type="entry name" value="zf-CGNR"/>
    <property type="match status" value="1"/>
</dbReference>
<dbReference type="OrthoDB" id="123307at2"/>
<feature type="domain" description="Zinc finger CGNR" evidence="1">
    <location>
        <begin position="137"/>
        <end position="178"/>
    </location>
</feature>
<dbReference type="AlphaFoldDB" id="I0L388"/>
<accession>I0L388</accession>
<dbReference type="Gene3D" id="1.10.3300.10">
    <property type="entry name" value="Jann2411-like domain"/>
    <property type="match status" value="1"/>
</dbReference>
<keyword evidence="3" id="KW-1185">Reference proteome</keyword>
<dbReference type="PANTHER" id="PTHR35525">
    <property type="entry name" value="BLL6575 PROTEIN"/>
    <property type="match status" value="1"/>
</dbReference>
<dbReference type="EMBL" id="CAIE01000025">
    <property type="protein sequence ID" value="CCH18285.1"/>
    <property type="molecule type" value="Genomic_DNA"/>
</dbReference>
<protein>
    <recommendedName>
        <fullName evidence="1">Zinc finger CGNR domain-containing protein</fullName>
    </recommendedName>
</protein>
<evidence type="ECO:0000259" key="1">
    <source>
        <dbReference type="Pfam" id="PF11706"/>
    </source>
</evidence>
<dbReference type="Proteomes" id="UP000003448">
    <property type="component" value="Unassembled WGS sequence"/>
</dbReference>
<dbReference type="InterPro" id="IPR021005">
    <property type="entry name" value="Znf_CGNR"/>
</dbReference>
<dbReference type="STRING" id="1150864.MILUP08_43191"/>
<dbReference type="SUPFAM" id="SSF160904">
    <property type="entry name" value="Jann2411-like"/>
    <property type="match status" value="1"/>
</dbReference>
<dbReference type="Pfam" id="PF07336">
    <property type="entry name" value="ABATE"/>
    <property type="match status" value="1"/>
</dbReference>
<gene>
    <name evidence="2" type="ORF">MILUP08_43191</name>
</gene>
<proteinExistence type="predicted"/>
<evidence type="ECO:0000313" key="3">
    <source>
        <dbReference type="Proteomes" id="UP000003448"/>
    </source>
</evidence>
<name>I0L388_9ACTN</name>
<organism evidence="2 3">
    <name type="scientific">Micromonospora lupini str. Lupac 08</name>
    <dbReference type="NCBI Taxonomy" id="1150864"/>
    <lineage>
        <taxon>Bacteria</taxon>
        <taxon>Bacillati</taxon>
        <taxon>Actinomycetota</taxon>
        <taxon>Actinomycetes</taxon>
        <taxon>Micromonosporales</taxon>
        <taxon>Micromonosporaceae</taxon>
        <taxon>Micromonospora</taxon>
    </lineage>
</organism>
<dbReference type="PANTHER" id="PTHR35525:SF3">
    <property type="entry name" value="BLL6575 PROTEIN"/>
    <property type="match status" value="1"/>
</dbReference>
<sequence>MDDDSAVPAAARLLRDFVNTVEPQIDDETLTSPERLRDWFVERRLLPARVRLGPADLDAAVTIREGLRAVLLGHAGHHGDPAALDGLNRVLAATPVAPRFTADGHRLVAVGGAPLDEAVAGLIDAIRQCDVDGSWRRLKVCARDTCRWAYYDASRNQARRWCSMAGCGNYIKMRRAYAVRTGRAPV</sequence>